<protein>
    <submittedName>
        <fullName evidence="1">DUF6928 family protein</fullName>
    </submittedName>
</protein>
<comment type="caution">
    <text evidence="1">The sequence shown here is derived from an EMBL/GenBank/DDBJ whole genome shotgun (WGS) entry which is preliminary data.</text>
</comment>
<dbReference type="Pfam" id="PF21997">
    <property type="entry name" value="DUF6928"/>
    <property type="match status" value="1"/>
</dbReference>
<sequence length="216" mass="23160">MGFKTAVLAYADGDVATCLRLARTAEAGRTIAMMKRLTPGRTVEPTSPARLWQGMCPPFGHSHAASFPHADIVCDQQLTSPRPSELPVRLVAASAGRRLVLHAMNSVVDWSAFAVWEDGRLVRSLSLSPDDGFIEDIGEPLPFEARYWAADRRAATVSWPDRAEDTDALPFHALRLGVDALRALCGLALDGPPEPADVDGAAIGLHGFLVRGPIAS</sequence>
<name>A0ABW0VAF3_9ACTN</name>
<evidence type="ECO:0000313" key="2">
    <source>
        <dbReference type="Proteomes" id="UP001596066"/>
    </source>
</evidence>
<evidence type="ECO:0000313" key="1">
    <source>
        <dbReference type="EMBL" id="MFC5641546.1"/>
    </source>
</evidence>
<gene>
    <name evidence="1" type="ORF">ACFPZF_09270</name>
</gene>
<dbReference type="RefSeq" id="WP_380230897.1">
    <property type="nucleotide sequence ID" value="NZ_BAAAUA010000026.1"/>
</dbReference>
<reference evidence="2" key="1">
    <citation type="journal article" date="2019" name="Int. J. Syst. Evol. Microbiol.">
        <title>The Global Catalogue of Microorganisms (GCM) 10K type strain sequencing project: providing services to taxonomists for standard genome sequencing and annotation.</title>
        <authorList>
            <consortium name="The Broad Institute Genomics Platform"/>
            <consortium name="The Broad Institute Genome Sequencing Center for Infectious Disease"/>
            <person name="Wu L."/>
            <person name="Ma J."/>
        </authorList>
    </citation>
    <scope>NUCLEOTIDE SEQUENCE [LARGE SCALE GENOMIC DNA]</scope>
    <source>
        <strain evidence="2">CGMCC 4.1622</strain>
    </source>
</reference>
<dbReference type="Proteomes" id="UP001596066">
    <property type="component" value="Unassembled WGS sequence"/>
</dbReference>
<keyword evidence="2" id="KW-1185">Reference proteome</keyword>
<dbReference type="EMBL" id="JBHSOC010000012">
    <property type="protein sequence ID" value="MFC5641546.1"/>
    <property type="molecule type" value="Genomic_DNA"/>
</dbReference>
<proteinExistence type="predicted"/>
<dbReference type="InterPro" id="IPR053847">
    <property type="entry name" value="DUF6928"/>
</dbReference>
<accession>A0ABW0VAF3</accession>
<organism evidence="1 2">
    <name type="scientific">Kitasatospora cinereorecta</name>
    <dbReference type="NCBI Taxonomy" id="285560"/>
    <lineage>
        <taxon>Bacteria</taxon>
        <taxon>Bacillati</taxon>
        <taxon>Actinomycetota</taxon>
        <taxon>Actinomycetes</taxon>
        <taxon>Kitasatosporales</taxon>
        <taxon>Streptomycetaceae</taxon>
        <taxon>Kitasatospora</taxon>
    </lineage>
</organism>